<evidence type="ECO:0000256" key="4">
    <source>
        <dbReference type="ARBA" id="ARBA00022692"/>
    </source>
</evidence>
<keyword evidence="8 10" id="KW-0675">Receptor</keyword>
<evidence type="ECO:0000256" key="9">
    <source>
        <dbReference type="ARBA" id="ARBA00023224"/>
    </source>
</evidence>
<evidence type="ECO:0000256" key="3">
    <source>
        <dbReference type="ARBA" id="ARBA00022606"/>
    </source>
</evidence>
<dbReference type="PANTHER" id="PTHR21137:SF35">
    <property type="entry name" value="ODORANT RECEPTOR 19A-RELATED"/>
    <property type="match status" value="1"/>
</dbReference>
<dbReference type="GO" id="GO:0007165">
    <property type="term" value="P:signal transduction"/>
    <property type="evidence" value="ECO:0007669"/>
    <property type="project" value="UniProtKB-KW"/>
</dbReference>
<reference evidence="11" key="1">
    <citation type="journal article" date="2018" name="Front. Physiol.">
        <title>Differential Expression Analysis of Olfactory Genes Based on a Combination of Sequencing Platforms and Behavioral Investigations in Aphidius gifuensis.</title>
        <authorList>
            <person name="Fan J."/>
            <person name="Zhang Q."/>
            <person name="Xu Q."/>
            <person name="Xue W."/>
            <person name="Han Z."/>
            <person name="Sun J."/>
            <person name="Chen J."/>
        </authorList>
    </citation>
    <scope>NUCLEOTIDE SEQUENCE</scope>
</reference>
<evidence type="ECO:0000256" key="6">
    <source>
        <dbReference type="ARBA" id="ARBA00022989"/>
    </source>
</evidence>
<feature type="transmembrane region" description="Helical" evidence="10">
    <location>
        <begin position="139"/>
        <end position="162"/>
    </location>
</feature>
<comment type="caution">
    <text evidence="10">Lacks conserved residue(s) required for the propagation of feature annotation.</text>
</comment>
<keyword evidence="2" id="KW-1003">Cell membrane</keyword>
<keyword evidence="9 10" id="KW-0807">Transducer</keyword>
<evidence type="ECO:0000313" key="13">
    <source>
        <dbReference type="Proteomes" id="UP000639338"/>
    </source>
</evidence>
<dbReference type="Proteomes" id="UP000639338">
    <property type="component" value="Unassembled WGS sequence"/>
</dbReference>
<dbReference type="EMBL" id="JACMRX010000004">
    <property type="protein sequence ID" value="KAF7991118.1"/>
    <property type="molecule type" value="Genomic_DNA"/>
</dbReference>
<dbReference type="PANTHER" id="PTHR21137">
    <property type="entry name" value="ODORANT RECEPTOR"/>
    <property type="match status" value="1"/>
</dbReference>
<keyword evidence="5 10" id="KW-0552">Olfaction</keyword>
<evidence type="ECO:0000256" key="5">
    <source>
        <dbReference type="ARBA" id="ARBA00022725"/>
    </source>
</evidence>
<evidence type="ECO:0000313" key="11">
    <source>
        <dbReference type="EMBL" id="AZQ24930.1"/>
    </source>
</evidence>
<dbReference type="AlphaFoldDB" id="A0A3Q9EJT2"/>
<feature type="transmembrane region" description="Helical" evidence="10">
    <location>
        <begin position="183"/>
        <end position="206"/>
    </location>
</feature>
<dbReference type="Pfam" id="PF02949">
    <property type="entry name" value="7tm_6"/>
    <property type="match status" value="1"/>
</dbReference>
<keyword evidence="7 10" id="KW-0472">Membrane</keyword>
<accession>A0A3Q9EJT2</accession>
<comment type="subcellular location">
    <subcellularLocation>
        <location evidence="1 10">Cell membrane</location>
        <topology evidence="1 10">Multi-pass membrane protein</topology>
    </subcellularLocation>
</comment>
<feature type="transmembrane region" description="Helical" evidence="10">
    <location>
        <begin position="265"/>
        <end position="286"/>
    </location>
</feature>
<dbReference type="InterPro" id="IPR004117">
    <property type="entry name" value="7tm6_olfct_rcpt"/>
</dbReference>
<dbReference type="EMBL" id="MK048989">
    <property type="protein sequence ID" value="AZQ24930.1"/>
    <property type="molecule type" value="mRNA"/>
</dbReference>
<evidence type="ECO:0000256" key="1">
    <source>
        <dbReference type="ARBA" id="ARBA00004651"/>
    </source>
</evidence>
<feature type="transmembrane region" description="Helical" evidence="10">
    <location>
        <begin position="298"/>
        <end position="316"/>
    </location>
</feature>
<organism evidence="11">
    <name type="scientific">Aphidius gifuensis</name>
    <name type="common">Parasitoid wasp</name>
    <dbReference type="NCBI Taxonomy" id="684658"/>
    <lineage>
        <taxon>Eukaryota</taxon>
        <taxon>Metazoa</taxon>
        <taxon>Ecdysozoa</taxon>
        <taxon>Arthropoda</taxon>
        <taxon>Hexapoda</taxon>
        <taxon>Insecta</taxon>
        <taxon>Pterygota</taxon>
        <taxon>Neoptera</taxon>
        <taxon>Endopterygota</taxon>
        <taxon>Hymenoptera</taxon>
        <taxon>Apocrita</taxon>
        <taxon>Ichneumonoidea</taxon>
        <taxon>Braconidae</taxon>
        <taxon>Aphidiinae</taxon>
        <taxon>Aphidius</taxon>
    </lineage>
</organism>
<keyword evidence="6 10" id="KW-1133">Transmembrane helix</keyword>
<comment type="similarity">
    <text evidence="10">Belongs to the insect chemoreceptor superfamily. Heteromeric odorant receptor channel (TC 1.A.69) family.</text>
</comment>
<dbReference type="GO" id="GO:0005549">
    <property type="term" value="F:odorant binding"/>
    <property type="evidence" value="ECO:0007669"/>
    <property type="project" value="InterPro"/>
</dbReference>
<keyword evidence="4 10" id="KW-0812">Transmembrane</keyword>
<name>A0A3Q9EJT2_APHGI</name>
<gene>
    <name evidence="12" type="ORF">HCN44_002680</name>
</gene>
<evidence type="ECO:0000256" key="7">
    <source>
        <dbReference type="ARBA" id="ARBA00023136"/>
    </source>
</evidence>
<reference evidence="12 13" key="2">
    <citation type="submission" date="2020-08" db="EMBL/GenBank/DDBJ databases">
        <title>Aphidius gifuensis genome sequencing and assembly.</title>
        <authorList>
            <person name="Du Z."/>
        </authorList>
    </citation>
    <scope>NUCLEOTIDE SEQUENCE [LARGE SCALE GENOMIC DNA]</scope>
    <source>
        <strain evidence="12">YNYX2018</strain>
        <tissue evidence="12">Adults</tissue>
    </source>
</reference>
<evidence type="ECO:0000256" key="2">
    <source>
        <dbReference type="ARBA" id="ARBA00022475"/>
    </source>
</evidence>
<sequence>MNVPNEYYRYIRPITIVCKIIAIWPLEKKTGDSQSSFHLAKLSRVIHRIILFVSVTVCTIAAAVDIFKNLSDMAEATECALVTSSCLICCLRIAIFTIHQKNLTILINIMKIDWLTSSNEDRNLLNEKCSFTFHLAHRFIITVFITIGFFMTVPPFEIIFLGSEDRVLPFRGYYFKNQTTHYLFPYIYAFNILSGAFLGGSAIAAATTLNLILVMHAAAKFSLVRKCLETLDQKQKNFLAISIDCIKKHQEAIDFANRLEDTINILAFGQFLVSSGIVCIAGFQIVAMKEDRGRLMKYISFLLSATFGLFLFSYSGDVLITESEDVGNSCFNSDWVGANDKYKRNIKILMIRSTKPCKITAGKFYDMSLQSFSNLLSTSFSYFTVLSNYN</sequence>
<protein>
    <recommendedName>
        <fullName evidence="10">Odorant receptor</fullName>
    </recommendedName>
</protein>
<keyword evidence="3 10" id="KW-0716">Sensory transduction</keyword>
<dbReference type="GO" id="GO:0004984">
    <property type="term" value="F:olfactory receptor activity"/>
    <property type="evidence" value="ECO:0007669"/>
    <property type="project" value="InterPro"/>
</dbReference>
<dbReference type="OrthoDB" id="8185860at2759"/>
<dbReference type="GO" id="GO:0005886">
    <property type="term" value="C:plasma membrane"/>
    <property type="evidence" value="ECO:0007669"/>
    <property type="project" value="UniProtKB-SubCell"/>
</dbReference>
<evidence type="ECO:0000313" key="12">
    <source>
        <dbReference type="EMBL" id="KAF7991118.1"/>
    </source>
</evidence>
<evidence type="ECO:0000256" key="8">
    <source>
        <dbReference type="ARBA" id="ARBA00023170"/>
    </source>
</evidence>
<feature type="transmembrane region" description="Helical" evidence="10">
    <location>
        <begin position="46"/>
        <end position="67"/>
    </location>
</feature>
<evidence type="ECO:0000256" key="10">
    <source>
        <dbReference type="RuleBase" id="RU351113"/>
    </source>
</evidence>
<proteinExistence type="evidence at transcript level"/>
<keyword evidence="13" id="KW-1185">Reference proteome</keyword>